<evidence type="ECO:0000313" key="3">
    <source>
        <dbReference type="EMBL" id="KPG36702.1"/>
    </source>
</evidence>
<dbReference type="EMBL" id="LJFS01000003">
    <property type="protein sequence ID" value="KPG36702.1"/>
    <property type="molecule type" value="Genomic_DNA"/>
</dbReference>
<dbReference type="EMBL" id="LJFO01000002">
    <property type="protein sequence ID" value="KPG16223.1"/>
    <property type="molecule type" value="Genomic_DNA"/>
</dbReference>
<feature type="signal peptide" evidence="1">
    <location>
        <begin position="1"/>
        <end position="22"/>
    </location>
</feature>
<evidence type="ECO:0000256" key="1">
    <source>
        <dbReference type="SAM" id="SignalP"/>
    </source>
</evidence>
<protein>
    <recommendedName>
        <fullName evidence="6">Lipoprotein</fullName>
    </recommendedName>
</protein>
<dbReference type="GeneID" id="45765388"/>
<feature type="chain" id="PRO_5038480217" description="Lipoprotein" evidence="1">
    <location>
        <begin position="23"/>
        <end position="219"/>
    </location>
</feature>
<evidence type="ECO:0008006" key="6">
    <source>
        <dbReference type="Google" id="ProtNLM"/>
    </source>
</evidence>
<evidence type="ECO:0000313" key="4">
    <source>
        <dbReference type="Proteomes" id="UP000037843"/>
    </source>
</evidence>
<dbReference type="Proteomes" id="UP000037962">
    <property type="component" value="Unassembled WGS sequence"/>
</dbReference>
<comment type="caution">
    <text evidence="2">The sequence shown here is derived from an EMBL/GenBank/DDBJ whole genome shotgun (WGS) entry which is preliminary data.</text>
</comment>
<dbReference type="OrthoDB" id="4763858at2"/>
<dbReference type="Proteomes" id="UP000037843">
    <property type="component" value="Unassembled WGS sequence"/>
</dbReference>
<proteinExistence type="predicted"/>
<evidence type="ECO:0000313" key="2">
    <source>
        <dbReference type="EMBL" id="KPG16223.1"/>
    </source>
</evidence>
<gene>
    <name evidence="2" type="ORF">AN908_04370</name>
    <name evidence="3" type="ORF">AN912_03595</name>
</gene>
<organism evidence="2 4">
    <name type="scientific">Mycobacteroides immunogenum</name>
    <dbReference type="NCBI Taxonomy" id="83262"/>
    <lineage>
        <taxon>Bacteria</taxon>
        <taxon>Bacillati</taxon>
        <taxon>Actinomycetota</taxon>
        <taxon>Actinomycetes</taxon>
        <taxon>Mycobacteriales</taxon>
        <taxon>Mycobacteriaceae</taxon>
        <taxon>Mycobacteroides</taxon>
    </lineage>
</organism>
<name>A0A7V8LSS4_9MYCO</name>
<sequence>MSIKSLVITLSAALLASGCVFGTTKQGAPVTGPTVNEQGFSLLTEAGIDEIIRTKRARFDLRSGDLSKAAVGLENSDKEPMIGRPGGEELTFTFLGPAAEETLITDSITFTTSNITNSVDNIVWFSAPANIDAAHAELRSGIYRWGFRPQDVERWINDSAKHETDKSTLGMGVGLAGLVVEVTARKKNGNEIYQYSIYLGGDYYTPKVQETIHATGKSH</sequence>
<dbReference type="AlphaFoldDB" id="A0A7V8LSS4"/>
<accession>A0A7V8LSS4</accession>
<dbReference type="RefSeq" id="WP_043075420.1">
    <property type="nucleotide sequence ID" value="NZ_CP011530.1"/>
</dbReference>
<keyword evidence="5" id="KW-1185">Reference proteome</keyword>
<reference evidence="4 5" key="1">
    <citation type="submission" date="2015-09" db="EMBL/GenBank/DDBJ databases">
        <title>Genome Sequences of Mycobacterium immunogenum Isolates, Recuperated from a Chloraminated Drinking Water Distribution System Simulator Subjected to Episodes of Nitrification.</title>
        <authorList>
            <person name="Gomez-Alvarez V."/>
            <person name="Revetta R.P."/>
        </authorList>
    </citation>
    <scope>NUCLEOTIDE SEQUENCE [LARGE SCALE GENOMIC DNA]</scope>
    <source>
        <strain evidence="2 4">H008</strain>
        <strain evidence="3 5">H076</strain>
    </source>
</reference>
<evidence type="ECO:0000313" key="5">
    <source>
        <dbReference type="Proteomes" id="UP000037962"/>
    </source>
</evidence>
<keyword evidence="1" id="KW-0732">Signal</keyword>
<dbReference type="PROSITE" id="PS51257">
    <property type="entry name" value="PROKAR_LIPOPROTEIN"/>
    <property type="match status" value="1"/>
</dbReference>
<dbReference type="KEGG" id="miz:BAB75_16085"/>